<evidence type="ECO:0000256" key="2">
    <source>
        <dbReference type="SAM" id="SignalP"/>
    </source>
</evidence>
<protein>
    <submittedName>
        <fullName evidence="3">Uncharacterized protein</fullName>
    </submittedName>
</protein>
<comment type="caution">
    <text evidence="3">The sequence shown here is derived from an EMBL/GenBank/DDBJ whole genome shotgun (WGS) entry which is preliminary data.</text>
</comment>
<feature type="signal peptide" evidence="2">
    <location>
        <begin position="1"/>
        <end position="28"/>
    </location>
</feature>
<feature type="region of interest" description="Disordered" evidence="1">
    <location>
        <begin position="28"/>
        <end position="84"/>
    </location>
</feature>
<evidence type="ECO:0000313" key="3">
    <source>
        <dbReference type="EMBL" id="KAK8945963.1"/>
    </source>
</evidence>
<gene>
    <name evidence="3" type="ORF">KSP40_PGU008103</name>
</gene>
<proteinExistence type="predicted"/>
<reference evidence="3 4" key="1">
    <citation type="journal article" date="2022" name="Nat. Plants">
        <title>Genomes of leafy and leafless Platanthera orchids illuminate the evolution of mycoheterotrophy.</title>
        <authorList>
            <person name="Li M.H."/>
            <person name="Liu K.W."/>
            <person name="Li Z."/>
            <person name="Lu H.C."/>
            <person name="Ye Q.L."/>
            <person name="Zhang D."/>
            <person name="Wang J.Y."/>
            <person name="Li Y.F."/>
            <person name="Zhong Z.M."/>
            <person name="Liu X."/>
            <person name="Yu X."/>
            <person name="Liu D.K."/>
            <person name="Tu X.D."/>
            <person name="Liu B."/>
            <person name="Hao Y."/>
            <person name="Liao X.Y."/>
            <person name="Jiang Y.T."/>
            <person name="Sun W.H."/>
            <person name="Chen J."/>
            <person name="Chen Y.Q."/>
            <person name="Ai Y."/>
            <person name="Zhai J.W."/>
            <person name="Wu S.S."/>
            <person name="Zhou Z."/>
            <person name="Hsiao Y.Y."/>
            <person name="Wu W.L."/>
            <person name="Chen Y.Y."/>
            <person name="Lin Y.F."/>
            <person name="Hsu J.L."/>
            <person name="Li C.Y."/>
            <person name="Wang Z.W."/>
            <person name="Zhao X."/>
            <person name="Zhong W.Y."/>
            <person name="Ma X.K."/>
            <person name="Ma L."/>
            <person name="Huang J."/>
            <person name="Chen G.Z."/>
            <person name="Huang M.Z."/>
            <person name="Huang L."/>
            <person name="Peng D.H."/>
            <person name="Luo Y.B."/>
            <person name="Zou S.Q."/>
            <person name="Chen S.P."/>
            <person name="Lan S."/>
            <person name="Tsai W.C."/>
            <person name="Van de Peer Y."/>
            <person name="Liu Z.J."/>
        </authorList>
    </citation>
    <scope>NUCLEOTIDE SEQUENCE [LARGE SCALE GENOMIC DNA]</scope>
    <source>
        <strain evidence="3">Lor288</strain>
    </source>
</reference>
<dbReference type="Proteomes" id="UP001412067">
    <property type="component" value="Unassembled WGS sequence"/>
</dbReference>
<feature type="compositionally biased region" description="Low complexity" evidence="1">
    <location>
        <begin position="42"/>
        <end position="55"/>
    </location>
</feature>
<sequence>MSISVSPAQPAVLVLLFLSVSLRPAAHSEGLNTASSGGSGVRSGRSDVLVRVPGRGVRGGACGQDRRGVRGGDRPDSSVLPEPK</sequence>
<evidence type="ECO:0000313" key="4">
    <source>
        <dbReference type="Proteomes" id="UP001412067"/>
    </source>
</evidence>
<accession>A0ABR2LNX2</accession>
<keyword evidence="2" id="KW-0732">Signal</keyword>
<organism evidence="3 4">
    <name type="scientific">Platanthera guangdongensis</name>
    <dbReference type="NCBI Taxonomy" id="2320717"/>
    <lineage>
        <taxon>Eukaryota</taxon>
        <taxon>Viridiplantae</taxon>
        <taxon>Streptophyta</taxon>
        <taxon>Embryophyta</taxon>
        <taxon>Tracheophyta</taxon>
        <taxon>Spermatophyta</taxon>
        <taxon>Magnoliopsida</taxon>
        <taxon>Liliopsida</taxon>
        <taxon>Asparagales</taxon>
        <taxon>Orchidaceae</taxon>
        <taxon>Orchidoideae</taxon>
        <taxon>Orchideae</taxon>
        <taxon>Orchidinae</taxon>
        <taxon>Platanthera</taxon>
    </lineage>
</organism>
<dbReference type="EMBL" id="JBBWWR010000017">
    <property type="protein sequence ID" value="KAK8945963.1"/>
    <property type="molecule type" value="Genomic_DNA"/>
</dbReference>
<keyword evidence="4" id="KW-1185">Reference proteome</keyword>
<name>A0ABR2LNX2_9ASPA</name>
<feature type="chain" id="PRO_5046381319" evidence="2">
    <location>
        <begin position="29"/>
        <end position="84"/>
    </location>
</feature>
<evidence type="ECO:0000256" key="1">
    <source>
        <dbReference type="SAM" id="MobiDB-lite"/>
    </source>
</evidence>
<feature type="compositionally biased region" description="Basic and acidic residues" evidence="1">
    <location>
        <begin position="64"/>
        <end position="76"/>
    </location>
</feature>